<comment type="caution">
    <text evidence="1">The sequence shown here is derived from an EMBL/GenBank/DDBJ whole genome shotgun (WGS) entry which is preliminary data.</text>
</comment>
<dbReference type="OrthoDB" id="6431929at2759"/>
<evidence type="ECO:0000313" key="1">
    <source>
        <dbReference type="EMBL" id="GBL73406.1"/>
    </source>
</evidence>
<dbReference type="EMBL" id="BGPR01230454">
    <property type="protein sequence ID" value="GBL73406.1"/>
    <property type="molecule type" value="Genomic_DNA"/>
</dbReference>
<name>A0A4Y2A2B3_ARAVE</name>
<evidence type="ECO:0000313" key="2">
    <source>
        <dbReference type="Proteomes" id="UP000499080"/>
    </source>
</evidence>
<accession>A0A4Y2A2B3</accession>
<gene>
    <name evidence="1" type="ORF">AVEN_233140_1</name>
</gene>
<proteinExistence type="predicted"/>
<keyword evidence="2" id="KW-1185">Reference proteome</keyword>
<organism evidence="1 2">
    <name type="scientific">Araneus ventricosus</name>
    <name type="common">Orbweaver spider</name>
    <name type="synonym">Epeira ventricosa</name>
    <dbReference type="NCBI Taxonomy" id="182803"/>
    <lineage>
        <taxon>Eukaryota</taxon>
        <taxon>Metazoa</taxon>
        <taxon>Ecdysozoa</taxon>
        <taxon>Arthropoda</taxon>
        <taxon>Chelicerata</taxon>
        <taxon>Arachnida</taxon>
        <taxon>Araneae</taxon>
        <taxon>Araneomorphae</taxon>
        <taxon>Entelegynae</taxon>
        <taxon>Araneoidea</taxon>
        <taxon>Araneidae</taxon>
        <taxon>Araneus</taxon>
    </lineage>
</organism>
<sequence length="52" mass="6235">MYEMVFKAQIQKLVRDSNWNQWKRQIELLLRHNDVYDVETGDRECPSLPAVA</sequence>
<reference evidence="1 2" key="1">
    <citation type="journal article" date="2019" name="Sci. Rep.">
        <title>Orb-weaving spider Araneus ventricosus genome elucidates the spidroin gene catalogue.</title>
        <authorList>
            <person name="Kono N."/>
            <person name="Nakamura H."/>
            <person name="Ohtoshi R."/>
            <person name="Moran D.A.P."/>
            <person name="Shinohara A."/>
            <person name="Yoshida Y."/>
            <person name="Fujiwara M."/>
            <person name="Mori M."/>
            <person name="Tomita M."/>
            <person name="Arakawa K."/>
        </authorList>
    </citation>
    <scope>NUCLEOTIDE SEQUENCE [LARGE SCALE GENOMIC DNA]</scope>
</reference>
<protein>
    <submittedName>
        <fullName evidence="1">Uncharacterized protein</fullName>
    </submittedName>
</protein>
<dbReference type="Proteomes" id="UP000499080">
    <property type="component" value="Unassembled WGS sequence"/>
</dbReference>
<feature type="non-terminal residue" evidence="1">
    <location>
        <position position="52"/>
    </location>
</feature>
<dbReference type="AlphaFoldDB" id="A0A4Y2A2B3"/>